<name>A0A327KK52_9BRAD</name>
<feature type="chain" id="PRO_5016276157" description="Lipocalin-like domain-containing protein" evidence="1">
    <location>
        <begin position="27"/>
        <end position="139"/>
    </location>
</feature>
<proteinExistence type="predicted"/>
<dbReference type="AlphaFoldDB" id="A0A327KK52"/>
<evidence type="ECO:0008006" key="4">
    <source>
        <dbReference type="Google" id="ProtNLM"/>
    </source>
</evidence>
<evidence type="ECO:0000256" key="1">
    <source>
        <dbReference type="SAM" id="SignalP"/>
    </source>
</evidence>
<feature type="signal peptide" evidence="1">
    <location>
        <begin position="1"/>
        <end position="26"/>
    </location>
</feature>
<gene>
    <name evidence="2" type="ORF">CH341_28945</name>
</gene>
<organism evidence="2 3">
    <name type="scientific">Rhodoplanes roseus</name>
    <dbReference type="NCBI Taxonomy" id="29409"/>
    <lineage>
        <taxon>Bacteria</taxon>
        <taxon>Pseudomonadati</taxon>
        <taxon>Pseudomonadota</taxon>
        <taxon>Alphaproteobacteria</taxon>
        <taxon>Hyphomicrobiales</taxon>
        <taxon>Nitrobacteraceae</taxon>
        <taxon>Rhodoplanes</taxon>
    </lineage>
</organism>
<evidence type="ECO:0000313" key="3">
    <source>
        <dbReference type="Proteomes" id="UP000249130"/>
    </source>
</evidence>
<comment type="caution">
    <text evidence="2">The sequence shown here is derived from an EMBL/GenBank/DDBJ whole genome shotgun (WGS) entry which is preliminary data.</text>
</comment>
<dbReference type="EMBL" id="NPEX01000408">
    <property type="protein sequence ID" value="RAI37845.1"/>
    <property type="molecule type" value="Genomic_DNA"/>
</dbReference>
<sequence>MEVVMRVGTLLFASLLGLAAGTAALADTGYPVSGRWTYQDAKADGPSPTCGGRVMTFTGMQRFDTGGGVSQYRNVRTEKTDATTYRIVDEFFNVMIRGKAGLTLQIRDPDHIAILLDTGEGFMLRRCGNGQSGADQASE</sequence>
<keyword evidence="3" id="KW-1185">Reference proteome</keyword>
<accession>A0A327KK52</accession>
<keyword evidence="1" id="KW-0732">Signal</keyword>
<reference evidence="2 3" key="1">
    <citation type="submission" date="2017-07" db="EMBL/GenBank/DDBJ databases">
        <title>Draft Genome Sequences of Select Purple Nonsulfur Bacteria.</title>
        <authorList>
            <person name="Lasarre B."/>
            <person name="Mckinlay J.B."/>
        </authorList>
    </citation>
    <scope>NUCLEOTIDE SEQUENCE [LARGE SCALE GENOMIC DNA]</scope>
    <source>
        <strain evidence="2 3">DSM 5909</strain>
    </source>
</reference>
<dbReference type="Proteomes" id="UP000249130">
    <property type="component" value="Unassembled WGS sequence"/>
</dbReference>
<protein>
    <recommendedName>
        <fullName evidence="4">Lipocalin-like domain-containing protein</fullName>
    </recommendedName>
</protein>
<evidence type="ECO:0000313" key="2">
    <source>
        <dbReference type="EMBL" id="RAI37845.1"/>
    </source>
</evidence>